<dbReference type="InParanoid" id="D8RR65"/>
<keyword evidence="2" id="KW-1185">Reference proteome</keyword>
<evidence type="ECO:0000313" key="2">
    <source>
        <dbReference type="Proteomes" id="UP000001514"/>
    </source>
</evidence>
<dbReference type="KEGG" id="smo:SELMODRAFT_413960"/>
<dbReference type="AlphaFoldDB" id="D8RR65"/>
<dbReference type="Gramene" id="EFJ25190">
    <property type="protein sequence ID" value="EFJ25190"/>
    <property type="gene ID" value="SELMODRAFT_413960"/>
</dbReference>
<organism evidence="2">
    <name type="scientific">Selaginella moellendorffii</name>
    <name type="common">Spikemoss</name>
    <dbReference type="NCBI Taxonomy" id="88036"/>
    <lineage>
        <taxon>Eukaryota</taxon>
        <taxon>Viridiplantae</taxon>
        <taxon>Streptophyta</taxon>
        <taxon>Embryophyta</taxon>
        <taxon>Tracheophyta</taxon>
        <taxon>Lycopodiopsida</taxon>
        <taxon>Selaginellales</taxon>
        <taxon>Selaginellaceae</taxon>
        <taxon>Selaginella</taxon>
    </lineage>
</organism>
<dbReference type="EMBL" id="GL377587">
    <property type="protein sequence ID" value="EFJ25190.1"/>
    <property type="molecule type" value="Genomic_DNA"/>
</dbReference>
<accession>D8RR65</accession>
<sequence>MPNFFGVTRLGPPDLFACSSKEHCSRCDQKPRKGIAETPLYRFIEAFQERQETENLSQQVRRVNVPQVIEKALGRKLDDQEAQSMVEHFRLNIGNISLGEFEFCMKRFHHAQGEADAAAQDKCKGRACGGDYEIPKRKSSAAIAGLKVKHIRNNFAPVDVLQYPLTESQEIGWDIEARTKPKDEYYPRKQEDVTRSEGICLENYYPTF</sequence>
<dbReference type="Proteomes" id="UP000001514">
    <property type="component" value="Unassembled WGS sequence"/>
</dbReference>
<evidence type="ECO:0000313" key="1">
    <source>
        <dbReference type="EMBL" id="EFJ25190.1"/>
    </source>
</evidence>
<name>D8RR65_SELML</name>
<proteinExistence type="predicted"/>
<gene>
    <name evidence="1" type="ORF">SELMODRAFT_413960</name>
</gene>
<dbReference type="HOGENOM" id="CLU_1177128_0_0_1"/>
<protein>
    <submittedName>
        <fullName evidence="1">Uncharacterized protein</fullName>
    </submittedName>
</protein>
<reference evidence="1 2" key="1">
    <citation type="journal article" date="2011" name="Science">
        <title>The Selaginella genome identifies genetic changes associated with the evolution of vascular plants.</title>
        <authorList>
            <person name="Banks J.A."/>
            <person name="Nishiyama T."/>
            <person name="Hasebe M."/>
            <person name="Bowman J.L."/>
            <person name="Gribskov M."/>
            <person name="dePamphilis C."/>
            <person name="Albert V.A."/>
            <person name="Aono N."/>
            <person name="Aoyama T."/>
            <person name="Ambrose B.A."/>
            <person name="Ashton N.W."/>
            <person name="Axtell M.J."/>
            <person name="Barker E."/>
            <person name="Barker M.S."/>
            <person name="Bennetzen J.L."/>
            <person name="Bonawitz N.D."/>
            <person name="Chapple C."/>
            <person name="Cheng C."/>
            <person name="Correa L.G."/>
            <person name="Dacre M."/>
            <person name="DeBarry J."/>
            <person name="Dreyer I."/>
            <person name="Elias M."/>
            <person name="Engstrom E.M."/>
            <person name="Estelle M."/>
            <person name="Feng L."/>
            <person name="Finet C."/>
            <person name="Floyd S.K."/>
            <person name="Frommer W.B."/>
            <person name="Fujita T."/>
            <person name="Gramzow L."/>
            <person name="Gutensohn M."/>
            <person name="Harholt J."/>
            <person name="Hattori M."/>
            <person name="Heyl A."/>
            <person name="Hirai T."/>
            <person name="Hiwatashi Y."/>
            <person name="Ishikawa M."/>
            <person name="Iwata M."/>
            <person name="Karol K.G."/>
            <person name="Koehler B."/>
            <person name="Kolukisaoglu U."/>
            <person name="Kubo M."/>
            <person name="Kurata T."/>
            <person name="Lalonde S."/>
            <person name="Li K."/>
            <person name="Li Y."/>
            <person name="Litt A."/>
            <person name="Lyons E."/>
            <person name="Manning G."/>
            <person name="Maruyama T."/>
            <person name="Michael T.P."/>
            <person name="Mikami K."/>
            <person name="Miyazaki S."/>
            <person name="Morinaga S."/>
            <person name="Murata T."/>
            <person name="Mueller-Roeber B."/>
            <person name="Nelson D.R."/>
            <person name="Obara M."/>
            <person name="Oguri Y."/>
            <person name="Olmstead R.G."/>
            <person name="Onodera N."/>
            <person name="Petersen B.L."/>
            <person name="Pils B."/>
            <person name="Prigge M."/>
            <person name="Rensing S.A."/>
            <person name="Riano-Pachon D.M."/>
            <person name="Roberts A.W."/>
            <person name="Sato Y."/>
            <person name="Scheller H.V."/>
            <person name="Schulz B."/>
            <person name="Schulz C."/>
            <person name="Shakirov E.V."/>
            <person name="Shibagaki N."/>
            <person name="Shinohara N."/>
            <person name="Shippen D.E."/>
            <person name="Soerensen I."/>
            <person name="Sotooka R."/>
            <person name="Sugimoto N."/>
            <person name="Sugita M."/>
            <person name="Sumikawa N."/>
            <person name="Tanurdzic M."/>
            <person name="Theissen G."/>
            <person name="Ulvskov P."/>
            <person name="Wakazuki S."/>
            <person name="Weng J.K."/>
            <person name="Willats W.W."/>
            <person name="Wipf D."/>
            <person name="Wolf P.G."/>
            <person name="Yang L."/>
            <person name="Zimmer A.D."/>
            <person name="Zhu Q."/>
            <person name="Mitros T."/>
            <person name="Hellsten U."/>
            <person name="Loque D."/>
            <person name="Otillar R."/>
            <person name="Salamov A."/>
            <person name="Schmutz J."/>
            <person name="Shapiro H."/>
            <person name="Lindquist E."/>
            <person name="Lucas S."/>
            <person name="Rokhsar D."/>
            <person name="Grigoriev I.V."/>
        </authorList>
    </citation>
    <scope>NUCLEOTIDE SEQUENCE [LARGE SCALE GENOMIC DNA]</scope>
</reference>